<protein>
    <recommendedName>
        <fullName evidence="1">Ig-like domain-containing protein</fullName>
    </recommendedName>
</protein>
<feature type="domain" description="Ig-like" evidence="1">
    <location>
        <begin position="418"/>
        <end position="507"/>
    </location>
</feature>
<evidence type="ECO:0000313" key="3">
    <source>
        <dbReference type="Proteomes" id="UP000261360"/>
    </source>
</evidence>
<feature type="domain" description="Ig-like" evidence="1">
    <location>
        <begin position="273"/>
        <end position="393"/>
    </location>
</feature>
<sequence length="509" mass="56525">MCFSEPPSFIEKPEGVSVATLRIPACEPTHGGKYTCQVVNEAGQDKLYSCFSLDVVEPPTIQEKPEVVKVTCGDLVSLECRVAGTPQIHVRWTKDGIELHSSRKHHLCYENNLSSLHIQSSQLEDSGEYLFEATNSVGSCSCKVMLVVLESPSFIKTPSPVEGINGKDASLHCEMYGTPPFQFNWYKDKRPLKESRKYKMVSEGSSATLHIIKLEQDDAGLYECRVSNNYRIKQPAFVKKLVDQSVRDKDHILRDGDNRRITFENNVVTLVVPKAESTTAGKYTCQLRNDSGVVECYFITTSDSVRIHLESLNVKSGENAALEVTVSGSPELRVKWFKDNKDLSAGAKYQMSFTKKVATLRIRSADKADAGEYKLEVTNHVGQASCKTKLSISGWCPLRTCEFMNFLGLFLDPINYTPFIRKLRDTHLVVGKPGEMECKVTGSSPLTTSWFHNGQEIKTGPNYDISCTDNNCKLRVPTIRISDSGKYTCKAVNSAGTSETSASMNVTGQ</sequence>
<keyword evidence="3" id="KW-1185">Reference proteome</keyword>
<dbReference type="Ensembl" id="ENSSLDT00000006474.1">
    <property type="protein sequence ID" value="ENSSLDP00000006259.1"/>
    <property type="gene ID" value="ENSSLDG00000004948.1"/>
</dbReference>
<dbReference type="InterPro" id="IPR013783">
    <property type="entry name" value="Ig-like_fold"/>
</dbReference>
<dbReference type="AlphaFoldDB" id="A0A3B4WNE7"/>
<dbReference type="GO" id="GO:0007156">
    <property type="term" value="P:homophilic cell adhesion via plasma membrane adhesion molecules"/>
    <property type="evidence" value="ECO:0007669"/>
    <property type="project" value="TreeGrafter"/>
</dbReference>
<dbReference type="GO" id="GO:0050808">
    <property type="term" value="P:synapse organization"/>
    <property type="evidence" value="ECO:0007669"/>
    <property type="project" value="TreeGrafter"/>
</dbReference>
<dbReference type="InterPro" id="IPR007110">
    <property type="entry name" value="Ig-like_dom"/>
</dbReference>
<dbReference type="PANTHER" id="PTHR45080">
    <property type="entry name" value="CONTACTIN 5"/>
    <property type="match status" value="1"/>
</dbReference>
<dbReference type="STRING" id="1841481.ENSSLDP00000006259"/>
<dbReference type="PROSITE" id="PS50835">
    <property type="entry name" value="IG_LIKE"/>
    <property type="match status" value="4"/>
</dbReference>
<name>A0A3B4WNE7_SERLL</name>
<dbReference type="Proteomes" id="UP000261360">
    <property type="component" value="Unplaced"/>
</dbReference>
<evidence type="ECO:0000259" key="1">
    <source>
        <dbReference type="PROSITE" id="PS50835"/>
    </source>
</evidence>
<dbReference type="GO" id="GO:0008046">
    <property type="term" value="F:axon guidance receptor activity"/>
    <property type="evidence" value="ECO:0007669"/>
    <property type="project" value="TreeGrafter"/>
</dbReference>
<proteinExistence type="predicted"/>
<dbReference type="GO" id="GO:0043025">
    <property type="term" value="C:neuronal cell body"/>
    <property type="evidence" value="ECO:0007669"/>
    <property type="project" value="TreeGrafter"/>
</dbReference>
<dbReference type="SMART" id="SM00408">
    <property type="entry name" value="IGc2"/>
    <property type="match status" value="4"/>
</dbReference>
<feature type="domain" description="Ig-like" evidence="1">
    <location>
        <begin position="152"/>
        <end position="229"/>
    </location>
</feature>
<dbReference type="SUPFAM" id="SSF48726">
    <property type="entry name" value="Immunoglobulin"/>
    <property type="match status" value="6"/>
</dbReference>
<dbReference type="CDD" id="cd00096">
    <property type="entry name" value="Ig"/>
    <property type="match status" value="1"/>
</dbReference>
<dbReference type="SMART" id="SM00409">
    <property type="entry name" value="IG"/>
    <property type="match status" value="4"/>
</dbReference>
<dbReference type="GO" id="GO:0030424">
    <property type="term" value="C:axon"/>
    <property type="evidence" value="ECO:0007669"/>
    <property type="project" value="TreeGrafter"/>
</dbReference>
<feature type="domain" description="Ig-like" evidence="1">
    <location>
        <begin position="59"/>
        <end position="136"/>
    </location>
</feature>
<evidence type="ECO:0000313" key="2">
    <source>
        <dbReference type="Ensembl" id="ENSSLDP00000006259.1"/>
    </source>
</evidence>
<dbReference type="InterPro" id="IPR013098">
    <property type="entry name" value="Ig_I-set"/>
</dbReference>
<dbReference type="Gene3D" id="2.60.40.10">
    <property type="entry name" value="Immunoglobulins"/>
    <property type="match status" value="6"/>
</dbReference>
<dbReference type="GO" id="GO:0005886">
    <property type="term" value="C:plasma membrane"/>
    <property type="evidence" value="ECO:0007669"/>
    <property type="project" value="TreeGrafter"/>
</dbReference>
<dbReference type="InterPro" id="IPR036179">
    <property type="entry name" value="Ig-like_dom_sf"/>
</dbReference>
<dbReference type="InterPro" id="IPR050958">
    <property type="entry name" value="Cell_Adh-Cytoskel_Orgn"/>
</dbReference>
<dbReference type="PANTHER" id="PTHR45080:SF32">
    <property type="entry name" value="MAM DOMAIN CONTAINING GLYCOSYLPHOSPHATIDYLINOSITOL ANCHOR 1"/>
    <property type="match status" value="1"/>
</dbReference>
<dbReference type="FunFam" id="2.60.40.10:FF:000022">
    <property type="entry name" value="Cardiac titin"/>
    <property type="match status" value="4"/>
</dbReference>
<organism evidence="2 3">
    <name type="scientific">Seriola lalandi dorsalis</name>
    <dbReference type="NCBI Taxonomy" id="1841481"/>
    <lineage>
        <taxon>Eukaryota</taxon>
        <taxon>Metazoa</taxon>
        <taxon>Chordata</taxon>
        <taxon>Craniata</taxon>
        <taxon>Vertebrata</taxon>
        <taxon>Euteleostomi</taxon>
        <taxon>Actinopterygii</taxon>
        <taxon>Neopterygii</taxon>
        <taxon>Teleostei</taxon>
        <taxon>Neoteleostei</taxon>
        <taxon>Acanthomorphata</taxon>
        <taxon>Carangaria</taxon>
        <taxon>Carangiformes</taxon>
        <taxon>Carangidae</taxon>
        <taxon>Seriola</taxon>
    </lineage>
</organism>
<dbReference type="InterPro" id="IPR003598">
    <property type="entry name" value="Ig_sub2"/>
</dbReference>
<dbReference type="InterPro" id="IPR003599">
    <property type="entry name" value="Ig_sub"/>
</dbReference>
<dbReference type="Pfam" id="PF07679">
    <property type="entry name" value="I-set"/>
    <property type="match status" value="4"/>
</dbReference>
<accession>A0A3B4WNE7</accession>
<reference evidence="2" key="2">
    <citation type="submission" date="2025-09" db="UniProtKB">
        <authorList>
            <consortium name="Ensembl"/>
        </authorList>
    </citation>
    <scope>IDENTIFICATION</scope>
</reference>
<reference evidence="2" key="1">
    <citation type="submission" date="2025-08" db="UniProtKB">
        <authorList>
            <consortium name="Ensembl"/>
        </authorList>
    </citation>
    <scope>IDENTIFICATION</scope>
</reference>
<dbReference type="GeneTree" id="ENSGT01110000267173"/>